<evidence type="ECO:0000313" key="2">
    <source>
        <dbReference type="EMBL" id="CEG47751.1"/>
    </source>
</evidence>
<accession>A0A0P1B062</accession>
<evidence type="ECO:0000313" key="3">
    <source>
        <dbReference type="Proteomes" id="UP000054928"/>
    </source>
</evidence>
<dbReference type="AlphaFoldDB" id="A0A0P1B062"/>
<protein>
    <submittedName>
        <fullName evidence="2">AlNc14C145G7378</fullName>
    </submittedName>
</protein>
<evidence type="ECO:0000256" key="1">
    <source>
        <dbReference type="SAM" id="MobiDB-lite"/>
    </source>
</evidence>
<dbReference type="OrthoDB" id="96381at2759"/>
<proteinExistence type="predicted"/>
<dbReference type="RefSeq" id="XP_024584120.1">
    <property type="nucleotide sequence ID" value="XM_024718752.1"/>
</dbReference>
<feature type="region of interest" description="Disordered" evidence="1">
    <location>
        <begin position="70"/>
        <end position="93"/>
    </location>
</feature>
<feature type="compositionally biased region" description="Basic and acidic residues" evidence="1">
    <location>
        <begin position="84"/>
        <end position="93"/>
    </location>
</feature>
<organism evidence="2 3">
    <name type="scientific">Plasmopara halstedii</name>
    <name type="common">Downy mildew of sunflower</name>
    <dbReference type="NCBI Taxonomy" id="4781"/>
    <lineage>
        <taxon>Eukaryota</taxon>
        <taxon>Sar</taxon>
        <taxon>Stramenopiles</taxon>
        <taxon>Oomycota</taxon>
        <taxon>Peronosporomycetes</taxon>
        <taxon>Peronosporales</taxon>
        <taxon>Peronosporaceae</taxon>
        <taxon>Plasmopara</taxon>
    </lineage>
</organism>
<dbReference type="EMBL" id="CCYD01002861">
    <property type="protein sequence ID" value="CEG47751.1"/>
    <property type="molecule type" value="Genomic_DNA"/>
</dbReference>
<dbReference type="GeneID" id="36399952"/>
<reference evidence="3" key="1">
    <citation type="submission" date="2014-09" db="EMBL/GenBank/DDBJ databases">
        <authorList>
            <person name="Sharma Rahul"/>
            <person name="Thines Marco"/>
        </authorList>
    </citation>
    <scope>NUCLEOTIDE SEQUENCE [LARGE SCALE GENOMIC DNA]</scope>
</reference>
<dbReference type="Proteomes" id="UP000054928">
    <property type="component" value="Unassembled WGS sequence"/>
</dbReference>
<name>A0A0P1B062_PLAHL</name>
<sequence length="93" mass="10449">MEMEELKQKRWTNGKEAVRAMKDVALAQGKCAIVINRGGTFRLLQCDSAAIRCEWHVRLARFRSKSHPGDWHVTGGNPVTRPSSELRRCGIGS</sequence>
<keyword evidence="3" id="KW-1185">Reference proteome</keyword>